<dbReference type="Proteomes" id="UP000610594">
    <property type="component" value="Unassembled WGS sequence"/>
</dbReference>
<name>A0ABX0MVA7_9BURK</name>
<protein>
    <submittedName>
        <fullName evidence="1">MepB domain containing protein</fullName>
    </submittedName>
</protein>
<accession>A0ABX0MVA7</accession>
<comment type="caution">
    <text evidence="1">The sequence shown here is derived from an EMBL/GenBank/DDBJ whole genome shotgun (WGS) entry which is preliminary data.</text>
</comment>
<evidence type="ECO:0000313" key="1">
    <source>
        <dbReference type="EMBL" id="NHZ66401.1"/>
    </source>
</evidence>
<dbReference type="InterPro" id="IPR038231">
    <property type="entry name" value="MepB-like_sf"/>
</dbReference>
<evidence type="ECO:0000313" key="2">
    <source>
        <dbReference type="Proteomes" id="UP000610594"/>
    </source>
</evidence>
<sequence length="168" mass="18629">MTLNHDTFHPDLRVLQRAYDTHGLAWSAPRHEAESADYAAASFEVDAVRVRFRVAKITPAKVGQFVTLWKRIGAGPIQPFDDTDAVDLFVVSTRDGERFGQFVFPTAVLAARDVVARGGQGGKRAIRVYPPWVVTTSKQAQATQRWQLPYFVAAGADAATTRRLYGPR</sequence>
<reference evidence="1 2" key="1">
    <citation type="submission" date="2019-10" db="EMBL/GenBank/DDBJ databases">
        <title>Taxonomy of Antarctic Massilia spp.: description of Massilia rubra sp. nov., Massilia aquatica sp. nov., Massilia mucilaginosa sp. nov., Massilia frigida sp. nov. isolated from streams, lakes and regoliths.</title>
        <authorList>
            <person name="Holochova P."/>
            <person name="Sedlacek I."/>
            <person name="Kralova S."/>
            <person name="Maslanova I."/>
            <person name="Busse H.-J."/>
            <person name="Stankova E."/>
            <person name="Vrbovska V."/>
            <person name="Kovarovic V."/>
            <person name="Bartak M."/>
            <person name="Svec P."/>
            <person name="Pantucek R."/>
        </authorList>
    </citation>
    <scope>NUCLEOTIDE SEQUENCE [LARGE SCALE GENOMIC DNA]</scope>
    <source>
        <strain evidence="1 2">CCM 8694</strain>
    </source>
</reference>
<gene>
    <name evidence="1" type="ORF">F1735_29620</name>
</gene>
<dbReference type="Gene3D" id="3.40.1350.140">
    <property type="entry name" value="MepB-like"/>
    <property type="match status" value="1"/>
</dbReference>
<proteinExistence type="predicted"/>
<dbReference type="RefSeq" id="WP_167240282.1">
    <property type="nucleotide sequence ID" value="NZ_WHJF01000133.1"/>
</dbReference>
<organism evidence="1 2">
    <name type="scientific">Massilia genomosp. 1</name>
    <dbReference type="NCBI Taxonomy" id="2609280"/>
    <lineage>
        <taxon>Bacteria</taxon>
        <taxon>Pseudomonadati</taxon>
        <taxon>Pseudomonadota</taxon>
        <taxon>Betaproteobacteria</taxon>
        <taxon>Burkholderiales</taxon>
        <taxon>Oxalobacteraceae</taxon>
        <taxon>Telluria group</taxon>
        <taxon>Massilia</taxon>
    </lineage>
</organism>
<dbReference type="InterPro" id="IPR011235">
    <property type="entry name" value="MepB-like"/>
</dbReference>
<dbReference type="EMBL" id="WHJF01000133">
    <property type="protein sequence ID" value="NHZ66401.1"/>
    <property type="molecule type" value="Genomic_DNA"/>
</dbReference>
<dbReference type="Pfam" id="PF08877">
    <property type="entry name" value="MepB-like"/>
    <property type="match status" value="1"/>
</dbReference>
<dbReference type="PIRSF" id="PIRSF032285">
    <property type="entry name" value="UCP032285"/>
    <property type="match status" value="1"/>
</dbReference>
<keyword evidence="2" id="KW-1185">Reference proteome</keyword>